<dbReference type="GO" id="GO:0009253">
    <property type="term" value="P:peptidoglycan catabolic process"/>
    <property type="evidence" value="ECO:0007669"/>
    <property type="project" value="InterPro"/>
</dbReference>
<dbReference type="Proteomes" id="UP000308230">
    <property type="component" value="Unassembled WGS sequence"/>
</dbReference>
<sequence>MTKIFIDPGHGGTDTGATGNGLLEKNLTLEIGLQVRDILQSSYQDVEVMMSRSSDITVSLEQRTTMANNWGANLFVAVHINAGGGTGYEDYVYPGVGLPTISYQEIIHSEILKQVDFYDRGKKEANFYVLRETGMPAILTENGFIDTLEDANKLKDPSFLHSIAQGHANGIARAMSLQLNPYTYRVIADGKQEGAYSNYDNVLSEVEEHLGEALKIEVEKV</sequence>
<feature type="domain" description="MurNAc-LAA" evidence="2">
    <location>
        <begin position="64"/>
        <end position="172"/>
    </location>
</feature>
<dbReference type="PANTHER" id="PTHR30404:SF0">
    <property type="entry name" value="N-ACETYLMURAMOYL-L-ALANINE AMIDASE AMIC"/>
    <property type="match status" value="1"/>
</dbReference>
<evidence type="ECO:0000313" key="4">
    <source>
        <dbReference type="Proteomes" id="UP000308230"/>
    </source>
</evidence>
<dbReference type="OrthoDB" id="9763643at2"/>
<dbReference type="EMBL" id="SWLG01000012">
    <property type="protein sequence ID" value="TLS36276.1"/>
    <property type="molecule type" value="Genomic_DNA"/>
</dbReference>
<dbReference type="InterPro" id="IPR050695">
    <property type="entry name" value="N-acetylmuramoyl_amidase_3"/>
</dbReference>
<comment type="caution">
    <text evidence="3">The sequence shown here is derived from an EMBL/GenBank/DDBJ whole genome shotgun (WGS) entry which is preliminary data.</text>
</comment>
<protein>
    <submittedName>
        <fullName evidence="3">N-acetylmuramoyl-L-alanine amidase</fullName>
    </submittedName>
</protein>
<evidence type="ECO:0000259" key="2">
    <source>
        <dbReference type="SMART" id="SM00646"/>
    </source>
</evidence>
<organism evidence="3 4">
    <name type="scientific">Exobacillus caeni</name>
    <dbReference type="NCBI Taxonomy" id="2574798"/>
    <lineage>
        <taxon>Bacteria</taxon>
        <taxon>Bacillati</taxon>
        <taxon>Bacillota</taxon>
        <taxon>Bacilli</taxon>
        <taxon>Bacillales</taxon>
        <taxon>Guptibacillaceae</taxon>
        <taxon>Exobacillus</taxon>
    </lineage>
</organism>
<evidence type="ECO:0000256" key="1">
    <source>
        <dbReference type="ARBA" id="ARBA00022801"/>
    </source>
</evidence>
<accession>A0A5R9F1H0</accession>
<evidence type="ECO:0000313" key="3">
    <source>
        <dbReference type="EMBL" id="TLS36276.1"/>
    </source>
</evidence>
<dbReference type="RefSeq" id="WP_138127886.1">
    <property type="nucleotide sequence ID" value="NZ_SWLG01000012.1"/>
</dbReference>
<dbReference type="GO" id="GO:0030288">
    <property type="term" value="C:outer membrane-bounded periplasmic space"/>
    <property type="evidence" value="ECO:0007669"/>
    <property type="project" value="TreeGrafter"/>
</dbReference>
<keyword evidence="1" id="KW-0378">Hydrolase</keyword>
<gene>
    <name evidence="3" type="ORF">FCL54_16720</name>
</gene>
<dbReference type="SMART" id="SM00646">
    <property type="entry name" value="Ami_3"/>
    <property type="match status" value="1"/>
</dbReference>
<keyword evidence="4" id="KW-1185">Reference proteome</keyword>
<dbReference type="SUPFAM" id="SSF53187">
    <property type="entry name" value="Zn-dependent exopeptidases"/>
    <property type="match status" value="1"/>
</dbReference>
<reference evidence="3 4" key="1">
    <citation type="submission" date="2019-04" db="EMBL/GenBank/DDBJ databases">
        <title>Bacillus caeni sp. nov., a bacterium isolated from mangrove sediment.</title>
        <authorList>
            <person name="Huang H."/>
            <person name="Mo K."/>
            <person name="Hu Y."/>
        </authorList>
    </citation>
    <scope>NUCLEOTIDE SEQUENCE [LARGE SCALE GENOMIC DNA]</scope>
    <source>
        <strain evidence="3 4">HB172195</strain>
    </source>
</reference>
<dbReference type="GO" id="GO:0008745">
    <property type="term" value="F:N-acetylmuramoyl-L-alanine amidase activity"/>
    <property type="evidence" value="ECO:0007669"/>
    <property type="project" value="InterPro"/>
</dbReference>
<name>A0A5R9F1H0_9BACL</name>
<dbReference type="Gene3D" id="3.40.630.40">
    <property type="entry name" value="Zn-dependent exopeptidases"/>
    <property type="match status" value="1"/>
</dbReference>
<proteinExistence type="predicted"/>
<dbReference type="InterPro" id="IPR002508">
    <property type="entry name" value="MurNAc-LAA_cat"/>
</dbReference>
<dbReference type="PANTHER" id="PTHR30404">
    <property type="entry name" value="N-ACETYLMURAMOYL-L-ALANINE AMIDASE"/>
    <property type="match status" value="1"/>
</dbReference>
<dbReference type="CDD" id="cd02696">
    <property type="entry name" value="MurNAc-LAA"/>
    <property type="match status" value="1"/>
</dbReference>
<dbReference type="AlphaFoldDB" id="A0A5R9F1H0"/>
<dbReference type="Pfam" id="PF01520">
    <property type="entry name" value="Amidase_3"/>
    <property type="match status" value="1"/>
</dbReference>